<dbReference type="EMBL" id="UINC01099881">
    <property type="protein sequence ID" value="SVC59493.1"/>
    <property type="molecule type" value="Genomic_DNA"/>
</dbReference>
<gene>
    <name evidence="1" type="ORF">METZ01_LOCUS312347</name>
</gene>
<proteinExistence type="predicted"/>
<organism evidence="1">
    <name type="scientific">marine metagenome</name>
    <dbReference type="NCBI Taxonomy" id="408172"/>
    <lineage>
        <taxon>unclassified sequences</taxon>
        <taxon>metagenomes</taxon>
        <taxon>ecological metagenomes</taxon>
    </lineage>
</organism>
<name>A0A382NE67_9ZZZZ</name>
<dbReference type="AlphaFoldDB" id="A0A382NE67"/>
<evidence type="ECO:0000313" key="1">
    <source>
        <dbReference type="EMBL" id="SVC59493.1"/>
    </source>
</evidence>
<reference evidence="1" key="1">
    <citation type="submission" date="2018-05" db="EMBL/GenBank/DDBJ databases">
        <authorList>
            <person name="Lanie J.A."/>
            <person name="Ng W.-L."/>
            <person name="Kazmierczak K.M."/>
            <person name="Andrzejewski T.M."/>
            <person name="Davidsen T.M."/>
            <person name="Wayne K.J."/>
            <person name="Tettelin H."/>
            <person name="Glass J.I."/>
            <person name="Rusch D."/>
            <person name="Podicherti R."/>
            <person name="Tsui H.-C.T."/>
            <person name="Winkler M.E."/>
        </authorList>
    </citation>
    <scope>NUCLEOTIDE SEQUENCE</scope>
</reference>
<accession>A0A382NE67</accession>
<protein>
    <submittedName>
        <fullName evidence="1">Uncharacterized protein</fullName>
    </submittedName>
</protein>
<sequence>MKSIKSCKKKINAADATLVVQAF</sequence>